<feature type="compositionally biased region" description="Basic residues" evidence="1">
    <location>
        <begin position="157"/>
        <end position="176"/>
    </location>
</feature>
<organism evidence="2 3">
    <name type="scientific">Caerostris extrusa</name>
    <name type="common">Bark spider</name>
    <name type="synonym">Caerostris bankana</name>
    <dbReference type="NCBI Taxonomy" id="172846"/>
    <lineage>
        <taxon>Eukaryota</taxon>
        <taxon>Metazoa</taxon>
        <taxon>Ecdysozoa</taxon>
        <taxon>Arthropoda</taxon>
        <taxon>Chelicerata</taxon>
        <taxon>Arachnida</taxon>
        <taxon>Araneae</taxon>
        <taxon>Araneomorphae</taxon>
        <taxon>Entelegynae</taxon>
        <taxon>Araneoidea</taxon>
        <taxon>Araneidae</taxon>
        <taxon>Caerostris</taxon>
    </lineage>
</organism>
<name>A0AAV4RIF8_CAEEX</name>
<evidence type="ECO:0000313" key="3">
    <source>
        <dbReference type="Proteomes" id="UP001054945"/>
    </source>
</evidence>
<sequence>MGELWSRGGAYGMSLSEEELKFFRKEFDDEAPLTNADIQMDRNKQTFRNLYGKEILKVGENLNSPAHSPRNISPKHPQLLRLITNNQKLHAVTLPVRAQNRLFLCRATKQPGVTVAGARMSHNCLGKKRCRVKVKFRDNREESHWEDEAAIFRRKKTSRVKKWGSPTNKRRPKPRDRNKQPFQNLYGKEIWKVEQPSNQELQLHPEQRRSRNCLGSFSKKYIPGTPTTARLITNNQKLHAVTLAVRAKNHFFFCRATKQPGAAVASRAKDEPQLFGYISFCIVLRSDVKTTKLCRTSHGCQQSPCFYTYSLVKLRKPFFLIPWTHSTVRWNSPVYSRPEAEASIEIQTPMV</sequence>
<reference evidence="2 3" key="1">
    <citation type="submission" date="2021-06" db="EMBL/GenBank/DDBJ databases">
        <title>Caerostris extrusa draft genome.</title>
        <authorList>
            <person name="Kono N."/>
            <person name="Arakawa K."/>
        </authorList>
    </citation>
    <scope>NUCLEOTIDE SEQUENCE [LARGE SCALE GENOMIC DNA]</scope>
</reference>
<gene>
    <name evidence="2" type="ORF">CEXT_643421</name>
</gene>
<dbReference type="AlphaFoldDB" id="A0AAV4RIF8"/>
<accession>A0AAV4RIF8</accession>
<evidence type="ECO:0000313" key="2">
    <source>
        <dbReference type="EMBL" id="GIY21495.1"/>
    </source>
</evidence>
<feature type="region of interest" description="Disordered" evidence="1">
    <location>
        <begin position="157"/>
        <end position="182"/>
    </location>
</feature>
<keyword evidence="3" id="KW-1185">Reference proteome</keyword>
<dbReference type="EMBL" id="BPLR01008025">
    <property type="protein sequence ID" value="GIY21495.1"/>
    <property type="molecule type" value="Genomic_DNA"/>
</dbReference>
<evidence type="ECO:0000256" key="1">
    <source>
        <dbReference type="SAM" id="MobiDB-lite"/>
    </source>
</evidence>
<comment type="caution">
    <text evidence="2">The sequence shown here is derived from an EMBL/GenBank/DDBJ whole genome shotgun (WGS) entry which is preliminary data.</text>
</comment>
<dbReference type="Proteomes" id="UP001054945">
    <property type="component" value="Unassembled WGS sequence"/>
</dbReference>
<proteinExistence type="predicted"/>
<protein>
    <submittedName>
        <fullName evidence="2">Uncharacterized protein</fullName>
    </submittedName>
</protein>